<evidence type="ECO:0000259" key="8">
    <source>
        <dbReference type="PROSITE" id="PS51714"/>
    </source>
</evidence>
<keyword evidence="3" id="KW-0539">Nucleus</keyword>
<evidence type="ECO:0000256" key="2">
    <source>
        <dbReference type="ARBA" id="ARBA00022517"/>
    </source>
</evidence>
<dbReference type="GO" id="GO:0030688">
    <property type="term" value="C:preribosome, small subunit precursor"/>
    <property type="evidence" value="ECO:0007669"/>
    <property type="project" value="TreeGrafter"/>
</dbReference>
<dbReference type="OrthoDB" id="119302at2759"/>
<organism evidence="9">
    <name type="scientific">Sipha flava</name>
    <name type="common">yellow sugarcane aphid</name>
    <dbReference type="NCBI Taxonomy" id="143950"/>
    <lineage>
        <taxon>Eukaryota</taxon>
        <taxon>Metazoa</taxon>
        <taxon>Ecdysozoa</taxon>
        <taxon>Arthropoda</taxon>
        <taxon>Hexapoda</taxon>
        <taxon>Insecta</taxon>
        <taxon>Pterygota</taxon>
        <taxon>Neoptera</taxon>
        <taxon>Paraneoptera</taxon>
        <taxon>Hemiptera</taxon>
        <taxon>Sternorrhyncha</taxon>
        <taxon>Aphidomorpha</taxon>
        <taxon>Aphidoidea</taxon>
        <taxon>Aphididae</taxon>
        <taxon>Sipha</taxon>
    </lineage>
</organism>
<dbReference type="EMBL" id="GGMS01015980">
    <property type="protein sequence ID" value="MBY85183.1"/>
    <property type="molecule type" value="Transcribed_RNA"/>
</dbReference>
<evidence type="ECO:0000313" key="11">
    <source>
        <dbReference type="RefSeq" id="XP_025411030.1"/>
    </source>
</evidence>
<comment type="subcellular location">
    <subcellularLocation>
        <location evidence="1">Nucleus</location>
        <location evidence="1">Nucleolus</location>
    </subcellularLocation>
</comment>
<comment type="function">
    <text evidence="4">Required during maturation of the 40S ribosomal subunit in the nucleolus.</text>
</comment>
<feature type="region of interest" description="Disordered" evidence="7">
    <location>
        <begin position="389"/>
        <end position="419"/>
    </location>
</feature>
<name>A0A2S2R5I6_9HEMI</name>
<sequence length="776" mass="89047">MKPENQDQAVHRAGPAKQDNKKHKTGRHRSKGTIEILKKGRSAQNTAKSKANHQLSRIERRHQAKILRKTKTDNVLNEKRRSLCVPHLVAVIPLSNNVFVNEKMMDMINILEKANVKLSTGVASEGYSNLWIEQFKQAFTFIRPDCSSVLGLLDTLKVVDTILFIVSADSGFDRDVDLLMTCILAQGLPSTVVAITDLDKIPLKKQNEAKQCIQKDIENWLPDEKVSKIDTSTDILNVLRRISSQKKRSITFRDKRAHLLAEELSFSPGADENIGTMKVSGFLKGQPLSVNSLIHIPGWGDFQMEQIDLTSNDFIKSFTGKDVQTTVLEKANPKLQDTLVCENIPDPMDTEQTWPTDEEMKDTTEKNKKKRMIKRVPEGMSVYQSAWIPDEESDHDDSNLEDDEGSDDFYSIEDENSDGELKSIIDDEMETMSVTTAASEAPIEADKYDLQFDIKEEQNILSKIKEAKLDQLFPDEVDTPIDMPARIRFQKYRGLQSFRTSPWDVKENLPPEYARIFQFENFDRTRKRLYKNLENLTGAMPDWYITVYVKNIPAKMFHSRDGRNPVVIFGLLPHEQKISLLNVVLKRPSTVNFDEPIKSKTELLFQCGFRRFTAEPIFSQHTNGNKFKYERFFHQDSIVVASMFAPIVYPPCSVIAMKYCKDGSFQIIGNGNVLSVNPDRVIVKRTVLSGHPFKVHKRSAVVRFMFFNREDIEWFKPVELRTKYGRRGHIKEPLGTHGHMKCGFDGPIKSQDTVCLNLYKRIFPKWTYNQFYNVTK</sequence>
<gene>
    <name evidence="11" type="primary">LOC112683966</name>
    <name evidence="9" type="ORF">g.138724</name>
</gene>
<protein>
    <recommendedName>
        <fullName evidence="6">Pre-rRNA-processing protein TSR1 homolog</fullName>
    </recommendedName>
</protein>
<feature type="domain" description="Bms1-type G" evidence="8">
    <location>
        <begin position="85"/>
        <end position="248"/>
    </location>
</feature>
<evidence type="ECO:0000256" key="5">
    <source>
        <dbReference type="ARBA" id="ARBA00038288"/>
    </source>
</evidence>
<feature type="region of interest" description="Disordered" evidence="7">
    <location>
        <begin position="344"/>
        <end position="371"/>
    </location>
</feature>
<dbReference type="GO" id="GO:0005730">
    <property type="term" value="C:nucleolus"/>
    <property type="evidence" value="ECO:0007669"/>
    <property type="project" value="UniProtKB-SubCell"/>
</dbReference>
<dbReference type="AlphaFoldDB" id="A0A2S2R5I6"/>
<dbReference type="GO" id="GO:0000462">
    <property type="term" value="P:maturation of SSU-rRNA from tricistronic rRNA transcript (SSU-rRNA, 5.8S rRNA, LSU-rRNA)"/>
    <property type="evidence" value="ECO:0007669"/>
    <property type="project" value="TreeGrafter"/>
</dbReference>
<accession>A0A2S2R5I6</accession>
<dbReference type="SMART" id="SM01362">
    <property type="entry name" value="DUF663"/>
    <property type="match status" value="1"/>
</dbReference>
<feature type="compositionally biased region" description="Basic residues" evidence="7">
    <location>
        <begin position="20"/>
        <end position="31"/>
    </location>
</feature>
<keyword evidence="10" id="KW-1185">Reference proteome</keyword>
<dbReference type="Proteomes" id="UP000694846">
    <property type="component" value="Unplaced"/>
</dbReference>
<evidence type="ECO:0000256" key="6">
    <source>
        <dbReference type="ARBA" id="ARBA00040070"/>
    </source>
</evidence>
<proteinExistence type="inferred from homology"/>
<keyword evidence="2" id="KW-0690">Ribosome biogenesis</keyword>
<dbReference type="GO" id="GO:0005525">
    <property type="term" value="F:GTP binding"/>
    <property type="evidence" value="ECO:0007669"/>
    <property type="project" value="TreeGrafter"/>
</dbReference>
<dbReference type="InterPro" id="IPR007034">
    <property type="entry name" value="BMS1_TSR1_C"/>
</dbReference>
<dbReference type="Pfam" id="PF04950">
    <property type="entry name" value="RIBIOP_C"/>
    <property type="match status" value="1"/>
</dbReference>
<dbReference type="RefSeq" id="XP_025411030.1">
    <property type="nucleotide sequence ID" value="XM_025555245.1"/>
</dbReference>
<dbReference type="GO" id="GO:0034511">
    <property type="term" value="F:U3 snoRNA binding"/>
    <property type="evidence" value="ECO:0007669"/>
    <property type="project" value="TreeGrafter"/>
</dbReference>
<dbReference type="PROSITE" id="PS51714">
    <property type="entry name" value="G_BMS1"/>
    <property type="match status" value="1"/>
</dbReference>
<evidence type="ECO:0000313" key="10">
    <source>
        <dbReference type="Proteomes" id="UP000694846"/>
    </source>
</evidence>
<dbReference type="GO" id="GO:0000479">
    <property type="term" value="P:endonucleolytic cleavage of tricistronic rRNA transcript (SSU-rRNA, 5.8S rRNA, LSU-rRNA)"/>
    <property type="evidence" value="ECO:0007669"/>
    <property type="project" value="TreeGrafter"/>
</dbReference>
<dbReference type="InterPro" id="IPR012948">
    <property type="entry name" value="AARP2CN"/>
</dbReference>
<evidence type="ECO:0000256" key="3">
    <source>
        <dbReference type="ARBA" id="ARBA00023242"/>
    </source>
</evidence>
<dbReference type="SMART" id="SM00785">
    <property type="entry name" value="AARP2CN"/>
    <property type="match status" value="1"/>
</dbReference>
<feature type="region of interest" description="Disordered" evidence="7">
    <location>
        <begin position="1"/>
        <end position="35"/>
    </location>
</feature>
<evidence type="ECO:0000256" key="1">
    <source>
        <dbReference type="ARBA" id="ARBA00004604"/>
    </source>
</evidence>
<dbReference type="InterPro" id="IPR039761">
    <property type="entry name" value="Bms1/Tsr1"/>
</dbReference>
<reference evidence="11" key="2">
    <citation type="submission" date="2025-04" db="UniProtKB">
        <authorList>
            <consortium name="RefSeq"/>
        </authorList>
    </citation>
    <scope>IDENTIFICATION</scope>
    <source>
        <tissue evidence="11">Whole body</tissue>
    </source>
</reference>
<evidence type="ECO:0000313" key="9">
    <source>
        <dbReference type="EMBL" id="MBY85183.1"/>
    </source>
</evidence>
<dbReference type="Pfam" id="PF22298">
    <property type="entry name" value="Tsr1_G-like"/>
    <property type="match status" value="1"/>
</dbReference>
<dbReference type="InterPro" id="IPR030387">
    <property type="entry name" value="G_Bms1/Tsr1_dom"/>
</dbReference>
<dbReference type="PANTHER" id="PTHR12858:SF1">
    <property type="entry name" value="PRE-RRNA-PROCESSING PROTEIN TSR1 HOMOLOG"/>
    <property type="match status" value="1"/>
</dbReference>
<evidence type="ECO:0000256" key="7">
    <source>
        <dbReference type="SAM" id="MobiDB-lite"/>
    </source>
</evidence>
<comment type="similarity">
    <text evidence="5">Belongs to the TRAFAC class translation factor GTPase superfamily. Bms1-like GTPase family. TSR1 subfamily.</text>
</comment>
<feature type="compositionally biased region" description="Acidic residues" evidence="7">
    <location>
        <begin position="389"/>
        <end position="418"/>
    </location>
</feature>
<reference evidence="9" key="1">
    <citation type="submission" date="2018-04" db="EMBL/GenBank/DDBJ databases">
        <title>Transcriptome assembly of Sipha flava.</title>
        <authorList>
            <person name="Scully E.D."/>
            <person name="Geib S.M."/>
            <person name="Palmer N.A."/>
            <person name="Koch K."/>
            <person name="Bradshaw J."/>
            <person name="Heng-Moss T."/>
            <person name="Sarath G."/>
        </authorList>
    </citation>
    <scope>NUCLEOTIDE SEQUENCE</scope>
</reference>
<dbReference type="PANTHER" id="PTHR12858">
    <property type="entry name" value="RIBOSOME BIOGENESIS PROTEIN"/>
    <property type="match status" value="1"/>
</dbReference>
<dbReference type="Pfam" id="PF08142">
    <property type="entry name" value="AARP2CN"/>
    <property type="match status" value="1"/>
</dbReference>
<dbReference type="GeneID" id="112683966"/>
<dbReference type="GO" id="GO:0003924">
    <property type="term" value="F:GTPase activity"/>
    <property type="evidence" value="ECO:0007669"/>
    <property type="project" value="TreeGrafter"/>
</dbReference>
<evidence type="ECO:0000256" key="4">
    <source>
        <dbReference type="ARBA" id="ARBA00037087"/>
    </source>
</evidence>
<dbReference type="CTD" id="55720"/>